<dbReference type="SMART" id="SM00708">
    <property type="entry name" value="PhBP"/>
    <property type="match status" value="1"/>
</dbReference>
<name>A0A8J6HXL8_TENMO</name>
<comment type="caution">
    <text evidence="2">The sequence shown here is derived from an EMBL/GenBank/DDBJ whole genome shotgun (WGS) entry which is preliminary data.</text>
</comment>
<dbReference type="GO" id="GO:0007608">
    <property type="term" value="P:sensory perception of smell"/>
    <property type="evidence" value="ECO:0007669"/>
    <property type="project" value="TreeGrafter"/>
</dbReference>
<dbReference type="PANTHER" id="PTHR11857">
    <property type="entry name" value="ODORANT BINDING PROTEIN-RELATED"/>
    <property type="match status" value="1"/>
</dbReference>
<gene>
    <name evidence="2" type="ORF">GEV33_000087</name>
</gene>
<reference evidence="2" key="1">
    <citation type="journal article" date="2020" name="J Insects Food Feed">
        <title>The yellow mealworm (Tenebrio molitor) genome: a resource for the emerging insects as food and feed industry.</title>
        <authorList>
            <person name="Eriksson T."/>
            <person name="Andere A."/>
            <person name="Kelstrup H."/>
            <person name="Emery V."/>
            <person name="Picard C."/>
        </authorList>
    </citation>
    <scope>NUCLEOTIDE SEQUENCE</scope>
    <source>
        <strain evidence="2">Stoneville</strain>
        <tissue evidence="2">Whole head</tissue>
    </source>
</reference>
<feature type="chain" id="PRO_5035181685" evidence="1">
    <location>
        <begin position="22"/>
        <end position="128"/>
    </location>
</feature>
<evidence type="ECO:0000313" key="2">
    <source>
        <dbReference type="EMBL" id="KAH0822704.1"/>
    </source>
</evidence>
<dbReference type="InterPro" id="IPR006170">
    <property type="entry name" value="PBP/GOBP"/>
</dbReference>
<organism evidence="2 3">
    <name type="scientific">Tenebrio molitor</name>
    <name type="common">Yellow mealworm beetle</name>
    <dbReference type="NCBI Taxonomy" id="7067"/>
    <lineage>
        <taxon>Eukaryota</taxon>
        <taxon>Metazoa</taxon>
        <taxon>Ecdysozoa</taxon>
        <taxon>Arthropoda</taxon>
        <taxon>Hexapoda</taxon>
        <taxon>Insecta</taxon>
        <taxon>Pterygota</taxon>
        <taxon>Neoptera</taxon>
        <taxon>Endopterygota</taxon>
        <taxon>Coleoptera</taxon>
        <taxon>Polyphaga</taxon>
        <taxon>Cucujiformia</taxon>
        <taxon>Tenebrionidae</taxon>
        <taxon>Tenebrio</taxon>
    </lineage>
</organism>
<dbReference type="Pfam" id="PF01395">
    <property type="entry name" value="PBP_GOBP"/>
    <property type="match status" value="1"/>
</dbReference>
<evidence type="ECO:0000313" key="3">
    <source>
        <dbReference type="Proteomes" id="UP000719412"/>
    </source>
</evidence>
<dbReference type="GO" id="GO:0005615">
    <property type="term" value="C:extracellular space"/>
    <property type="evidence" value="ECO:0007669"/>
    <property type="project" value="TreeGrafter"/>
</dbReference>
<sequence>MLHKLFLLLVSVLLLLTSCMCTSSTDKTATITLTCMNETGATTEILRDHLPTDENPKEEVLCFIKCSFEKLGFIKEDGSVCIKTMQKDEFPEGTKETREKTYECLKEIPKVTSCQDVIALEKCFDDDS</sequence>
<evidence type="ECO:0000256" key="1">
    <source>
        <dbReference type="SAM" id="SignalP"/>
    </source>
</evidence>
<dbReference type="PANTHER" id="PTHR11857:SF48">
    <property type="entry name" value="GENERAL ODORANT-BINDING PROTEIN 57C-RELATED"/>
    <property type="match status" value="1"/>
</dbReference>
<dbReference type="OrthoDB" id="6776721at2759"/>
<proteinExistence type="predicted"/>
<dbReference type="Proteomes" id="UP000719412">
    <property type="component" value="Unassembled WGS sequence"/>
</dbReference>
<protein>
    <submittedName>
        <fullName evidence="2">Uncharacterized protein</fullName>
    </submittedName>
</protein>
<keyword evidence="3" id="KW-1185">Reference proteome</keyword>
<reference evidence="2" key="2">
    <citation type="submission" date="2021-08" db="EMBL/GenBank/DDBJ databases">
        <authorList>
            <person name="Eriksson T."/>
        </authorList>
    </citation>
    <scope>NUCLEOTIDE SEQUENCE</scope>
    <source>
        <strain evidence="2">Stoneville</strain>
        <tissue evidence="2">Whole head</tissue>
    </source>
</reference>
<dbReference type="GO" id="GO:0005549">
    <property type="term" value="F:odorant binding"/>
    <property type="evidence" value="ECO:0007669"/>
    <property type="project" value="InterPro"/>
</dbReference>
<feature type="signal peptide" evidence="1">
    <location>
        <begin position="1"/>
        <end position="21"/>
    </location>
</feature>
<keyword evidence="1" id="KW-0732">Signal</keyword>
<dbReference type="AlphaFoldDB" id="A0A8J6HXL8"/>
<accession>A0A8J6HXL8</accession>
<dbReference type="PROSITE" id="PS51257">
    <property type="entry name" value="PROKAR_LIPOPROTEIN"/>
    <property type="match status" value="1"/>
</dbReference>
<dbReference type="EMBL" id="JABDTM020000122">
    <property type="protein sequence ID" value="KAH0822704.1"/>
    <property type="molecule type" value="Genomic_DNA"/>
</dbReference>
<dbReference type="CDD" id="cd23992">
    <property type="entry name" value="PBP_GOBP"/>
    <property type="match status" value="1"/>
</dbReference>